<dbReference type="GO" id="GO:0016758">
    <property type="term" value="F:hexosyltransferase activity"/>
    <property type="evidence" value="ECO:0007669"/>
    <property type="project" value="InterPro"/>
</dbReference>
<comment type="caution">
    <text evidence="2">The sequence shown here is derived from an EMBL/GenBank/DDBJ whole genome shotgun (WGS) entry which is preliminary data.</text>
</comment>
<feature type="domain" description="Glycosyl transferase family 28 C-terminal" evidence="1">
    <location>
        <begin position="35"/>
        <end position="137"/>
    </location>
</feature>
<evidence type="ECO:0000313" key="3">
    <source>
        <dbReference type="Proteomes" id="UP000468687"/>
    </source>
</evidence>
<dbReference type="Proteomes" id="UP000468687">
    <property type="component" value="Unassembled WGS sequence"/>
</dbReference>
<dbReference type="EMBL" id="JAAGXA010000007">
    <property type="protein sequence ID" value="NEN78903.1"/>
    <property type="molecule type" value="Genomic_DNA"/>
</dbReference>
<reference evidence="2 3" key="1">
    <citation type="journal article" date="2014" name="Int. J. Syst. Evol. Microbiol.">
        <title>Nocardioides zeae sp. nov., isolated from the stem of Zea mays.</title>
        <authorList>
            <person name="Glaeser S.P."/>
            <person name="McInroy J.A."/>
            <person name="Busse H.J."/>
            <person name="Kampfer P."/>
        </authorList>
    </citation>
    <scope>NUCLEOTIDE SEQUENCE [LARGE SCALE GENOMIC DNA]</scope>
    <source>
        <strain evidence="2 3">JCM 30728</strain>
    </source>
</reference>
<dbReference type="Pfam" id="PF04101">
    <property type="entry name" value="Glyco_tran_28_C"/>
    <property type="match status" value="1"/>
</dbReference>
<keyword evidence="2" id="KW-0808">Transferase</keyword>
<evidence type="ECO:0000313" key="2">
    <source>
        <dbReference type="EMBL" id="NEN78903.1"/>
    </source>
</evidence>
<protein>
    <submittedName>
        <fullName evidence="2">Glycosyl transferase family 28</fullName>
    </submittedName>
</protein>
<dbReference type="RefSeq" id="WP_163772450.1">
    <property type="nucleotide sequence ID" value="NZ_JAAGXA010000007.1"/>
</dbReference>
<sequence>MSAPLVVAMVGTDHHPFDRLVGWLDRLAASLGPRAEIVVQHGHSVRPQVASGVEFVDQEQLTDLLDRAAVVVCHGGPGTIMDARRAGHVPVCVPRDPSRGEHVDAHQERFAAVVEDAGVVRLATDFPALADQVAATLRARGPQADVTEIEAAAEESAARFARQIDPVVGRPVRRVRSVRRALLSRVAR</sequence>
<proteinExistence type="predicted"/>
<dbReference type="Gene3D" id="3.40.50.2000">
    <property type="entry name" value="Glycogen Phosphorylase B"/>
    <property type="match status" value="1"/>
</dbReference>
<dbReference type="SUPFAM" id="SSF53756">
    <property type="entry name" value="UDP-Glycosyltransferase/glycogen phosphorylase"/>
    <property type="match status" value="1"/>
</dbReference>
<accession>A0A6P0HJV4</accession>
<dbReference type="InterPro" id="IPR007235">
    <property type="entry name" value="Glyco_trans_28_C"/>
</dbReference>
<dbReference type="AlphaFoldDB" id="A0A6P0HJV4"/>
<gene>
    <name evidence="2" type="ORF">G3T38_11510</name>
</gene>
<keyword evidence="3" id="KW-1185">Reference proteome</keyword>
<evidence type="ECO:0000259" key="1">
    <source>
        <dbReference type="Pfam" id="PF04101"/>
    </source>
</evidence>
<name>A0A6P0HJV4_9ACTN</name>
<organism evidence="2 3">
    <name type="scientific">Nocardioides zeae</name>
    <dbReference type="NCBI Taxonomy" id="1457234"/>
    <lineage>
        <taxon>Bacteria</taxon>
        <taxon>Bacillati</taxon>
        <taxon>Actinomycetota</taxon>
        <taxon>Actinomycetes</taxon>
        <taxon>Propionibacteriales</taxon>
        <taxon>Nocardioidaceae</taxon>
        <taxon>Nocardioides</taxon>
    </lineage>
</organism>